<dbReference type="STRING" id="1208365.B273_0547"/>
<keyword evidence="2" id="KW-0808">Transferase</keyword>
<dbReference type="EC" id="2.3.1.286" evidence="1"/>
<evidence type="ECO:0000256" key="2">
    <source>
        <dbReference type="ARBA" id="ARBA00022679"/>
    </source>
</evidence>
<dbReference type="Pfam" id="PF02146">
    <property type="entry name" value="SIR2"/>
    <property type="match status" value="1"/>
</dbReference>
<reference evidence="6 7" key="1">
    <citation type="submission" date="2012-09" db="EMBL/GenBank/DDBJ databases">
        <authorList>
            <person name="Dupont C.L."/>
            <person name="Rusch D.B."/>
            <person name="Lombardo M.-J."/>
            <person name="Novotny M."/>
            <person name="Yee-Greenbaum J."/>
            <person name="Laskin R."/>
        </authorList>
    </citation>
    <scope>NUCLEOTIDE SEQUENCE [LARGE SCALE GENOMIC DNA]</scope>
    <source>
        <strain evidence="6">SAR86E</strain>
    </source>
</reference>
<feature type="binding site" evidence="4">
    <location>
        <position position="156"/>
    </location>
    <ligand>
        <name>Zn(2+)</name>
        <dbReference type="ChEBI" id="CHEBI:29105"/>
    </ligand>
</feature>
<comment type="caution">
    <text evidence="6">The sequence shown here is derived from an EMBL/GenBank/DDBJ whole genome shotgun (WGS) entry which is preliminary data.</text>
</comment>
<dbReference type="GO" id="GO:0070403">
    <property type="term" value="F:NAD+ binding"/>
    <property type="evidence" value="ECO:0007669"/>
    <property type="project" value="InterPro"/>
</dbReference>
<dbReference type="AlphaFoldDB" id="K6FBP8"/>
<feature type="binding site" evidence="4">
    <location>
        <position position="131"/>
    </location>
    <ligand>
        <name>Zn(2+)</name>
        <dbReference type="ChEBI" id="CHEBI:29105"/>
    </ligand>
</feature>
<dbReference type="Proteomes" id="UP000010310">
    <property type="component" value="Unassembled WGS sequence"/>
</dbReference>
<dbReference type="SUPFAM" id="SSF52467">
    <property type="entry name" value="DHS-like NAD/FAD-binding domain"/>
    <property type="match status" value="1"/>
</dbReference>
<proteinExistence type="predicted"/>
<sequence length="248" mass="27604">MNTFNEIIKLVKASKSTVILTGAGISTESGLPDFRSDNGFWTKNKPIQFNEFLLSEEKQRLSWERNIELHSLLKNIEPNLGHMFVEKIIGLQKNNFLITQNIDGLHQKSGVPKNKIIEIHGSAIKAACLECEAKQNILDFHNAIKFQGPLPKCTVCGGVVKVATISFGQPMNEMDMMHASKIVEESDLMIVMGSSLKVLPAGKLPNLAMQSGSKLIILNREKTRYDQSADIVINDELQNICSKLIDEL</sequence>
<name>K6FBP8_9GAMM</name>
<dbReference type="PANTHER" id="PTHR11085">
    <property type="entry name" value="NAD-DEPENDENT PROTEIN DEACYLASE SIRTUIN-5, MITOCHONDRIAL-RELATED"/>
    <property type="match status" value="1"/>
</dbReference>
<keyword evidence="4" id="KW-0479">Metal-binding</keyword>
<protein>
    <recommendedName>
        <fullName evidence="1">protein acetyllysine N-acetyltransferase</fullName>
        <ecNumber evidence="1">2.3.1.286</ecNumber>
    </recommendedName>
</protein>
<evidence type="ECO:0000313" key="6">
    <source>
        <dbReference type="EMBL" id="EKO36082.1"/>
    </source>
</evidence>
<dbReference type="PATRIC" id="fig|1208365.4.peg.1140"/>
<feature type="binding site" evidence="4">
    <location>
        <position position="153"/>
    </location>
    <ligand>
        <name>Zn(2+)</name>
        <dbReference type="ChEBI" id="CHEBI:29105"/>
    </ligand>
</feature>
<dbReference type="Gene3D" id="2.20.28.200">
    <property type="match status" value="1"/>
</dbReference>
<evidence type="ECO:0000259" key="5">
    <source>
        <dbReference type="PROSITE" id="PS50305"/>
    </source>
</evidence>
<dbReference type="PANTHER" id="PTHR11085:SF10">
    <property type="entry name" value="NAD-DEPENDENT PROTEIN DEACYLASE SIRTUIN-5, MITOCHONDRIAL-RELATED"/>
    <property type="match status" value="1"/>
</dbReference>
<dbReference type="InterPro" id="IPR003000">
    <property type="entry name" value="Sirtuin"/>
</dbReference>
<organism evidence="6 7">
    <name type="scientific">SAR86 cluster bacterium SAR86E</name>
    <dbReference type="NCBI Taxonomy" id="1208365"/>
    <lineage>
        <taxon>Bacteria</taxon>
        <taxon>Pseudomonadati</taxon>
        <taxon>Pseudomonadota</taxon>
        <taxon>Gammaproteobacteria</taxon>
        <taxon>SAR86 cluster</taxon>
    </lineage>
</organism>
<dbReference type="InterPro" id="IPR050134">
    <property type="entry name" value="NAD-dep_sirtuin_deacylases"/>
</dbReference>
<evidence type="ECO:0000313" key="7">
    <source>
        <dbReference type="Proteomes" id="UP000010310"/>
    </source>
</evidence>
<feature type="domain" description="Deacetylase sirtuin-type" evidence="5">
    <location>
        <begin position="1"/>
        <end position="248"/>
    </location>
</feature>
<dbReference type="Gene3D" id="3.40.50.1220">
    <property type="entry name" value="TPP-binding domain"/>
    <property type="match status" value="1"/>
</dbReference>
<evidence type="ECO:0000256" key="3">
    <source>
        <dbReference type="ARBA" id="ARBA00023027"/>
    </source>
</evidence>
<dbReference type="InterPro" id="IPR026590">
    <property type="entry name" value="Ssirtuin_cat_dom"/>
</dbReference>
<dbReference type="GO" id="GO:0017136">
    <property type="term" value="F:histone deacetylase activity, NAD-dependent"/>
    <property type="evidence" value="ECO:0007669"/>
    <property type="project" value="TreeGrafter"/>
</dbReference>
<dbReference type="GO" id="GO:0046872">
    <property type="term" value="F:metal ion binding"/>
    <property type="evidence" value="ECO:0007669"/>
    <property type="project" value="UniProtKB-KW"/>
</dbReference>
<gene>
    <name evidence="6" type="ORF">B273_0547</name>
</gene>
<keyword evidence="4" id="KW-0862">Zinc</keyword>
<dbReference type="PROSITE" id="PS50305">
    <property type="entry name" value="SIRTUIN"/>
    <property type="match status" value="1"/>
</dbReference>
<keyword evidence="7" id="KW-1185">Reference proteome</keyword>
<evidence type="ECO:0000256" key="1">
    <source>
        <dbReference type="ARBA" id="ARBA00012928"/>
    </source>
</evidence>
<feature type="active site" description="Proton acceptor" evidence="4">
    <location>
        <position position="120"/>
    </location>
</feature>
<dbReference type="InterPro" id="IPR029035">
    <property type="entry name" value="DHS-like_NAD/FAD-binding_dom"/>
</dbReference>
<evidence type="ECO:0000256" key="4">
    <source>
        <dbReference type="PROSITE-ProRule" id="PRU00236"/>
    </source>
</evidence>
<feature type="binding site" evidence="4">
    <location>
        <position position="128"/>
    </location>
    <ligand>
        <name>Zn(2+)</name>
        <dbReference type="ChEBI" id="CHEBI:29105"/>
    </ligand>
</feature>
<dbReference type="EMBL" id="AMWX01000012">
    <property type="protein sequence ID" value="EKO36082.1"/>
    <property type="molecule type" value="Genomic_DNA"/>
</dbReference>
<keyword evidence="3" id="KW-0520">NAD</keyword>
<accession>K6FBP8</accession>
<dbReference type="CDD" id="cd01407">
    <property type="entry name" value="SIR2-fam"/>
    <property type="match status" value="1"/>
</dbReference>